<keyword evidence="2" id="KW-1133">Transmembrane helix</keyword>
<dbReference type="GO" id="GO:0016780">
    <property type="term" value="F:phosphotransferase activity, for other substituted phosphate groups"/>
    <property type="evidence" value="ECO:0007669"/>
    <property type="project" value="TreeGrafter"/>
</dbReference>
<dbReference type="EMBL" id="JAYKOT010000003">
    <property type="protein sequence ID" value="MEB3429099.1"/>
    <property type="molecule type" value="Genomic_DNA"/>
</dbReference>
<evidence type="ECO:0000256" key="1">
    <source>
        <dbReference type="ARBA" id="ARBA00006464"/>
    </source>
</evidence>
<dbReference type="Pfam" id="PF02397">
    <property type="entry name" value="Bac_transf"/>
    <property type="match status" value="1"/>
</dbReference>
<dbReference type="RefSeq" id="WP_324620445.1">
    <property type="nucleotide sequence ID" value="NZ_JAYKOT010000003.1"/>
</dbReference>
<evidence type="ECO:0000313" key="5">
    <source>
        <dbReference type="Proteomes" id="UP001357733"/>
    </source>
</evidence>
<reference evidence="4 5" key="1">
    <citation type="submission" date="2024-01" db="EMBL/GenBank/DDBJ databases">
        <title>Complete genome sequence of Citroniella saccharovorans strain M6.X9, isolated from human fecal sample.</title>
        <authorList>
            <person name="Cheng G."/>
            <person name="Westerholm M."/>
            <person name="Schnurer A."/>
        </authorList>
    </citation>
    <scope>NUCLEOTIDE SEQUENCE [LARGE SCALE GENOMIC DNA]</scope>
    <source>
        <strain evidence="4 5">DSM 29873</strain>
    </source>
</reference>
<evidence type="ECO:0000259" key="3">
    <source>
        <dbReference type="Pfam" id="PF02397"/>
    </source>
</evidence>
<organism evidence="4 5">
    <name type="scientific">Citroniella saccharovorans</name>
    <dbReference type="NCBI Taxonomy" id="2053367"/>
    <lineage>
        <taxon>Bacteria</taxon>
        <taxon>Bacillati</taxon>
        <taxon>Bacillota</taxon>
        <taxon>Tissierellia</taxon>
        <taxon>Tissierellales</taxon>
        <taxon>Peptoniphilaceae</taxon>
        <taxon>Citroniella</taxon>
    </lineage>
</organism>
<dbReference type="EC" id="2.7.8.-" evidence="4"/>
<proteinExistence type="inferred from homology"/>
<keyword evidence="4" id="KW-0808">Transferase</keyword>
<dbReference type="PANTHER" id="PTHR30576:SF20">
    <property type="entry name" value="QUINOVOSAMINEPHOSPHOTRANSFERAE-RELATED"/>
    <property type="match status" value="1"/>
</dbReference>
<name>A0AAW9MU09_9FIRM</name>
<sequence>MVKRFFDIVLSAIGLLILLIPLIIIAIIIKLDSEGPVIFKQVRIGKGEVPFNIYKFRTMVVCQDKNSSLVTRTKDKRITKVGAFLRKAKLDEFPQLFNVLLGDMSIVGPRPEVSKYVAYYTKEEKKVFLVRPGITDLASIEYRNEQDILENSNDPEKTYIEEIMKEKLKLNQKYIENMSFLFDLKLIFKTFAAILN</sequence>
<keyword evidence="5" id="KW-1185">Reference proteome</keyword>
<keyword evidence="2" id="KW-0472">Membrane</keyword>
<dbReference type="InterPro" id="IPR003362">
    <property type="entry name" value="Bact_transf"/>
</dbReference>
<dbReference type="Proteomes" id="UP001357733">
    <property type="component" value="Unassembled WGS sequence"/>
</dbReference>
<dbReference type="PANTHER" id="PTHR30576">
    <property type="entry name" value="COLANIC BIOSYNTHESIS UDP-GLUCOSE LIPID CARRIER TRANSFERASE"/>
    <property type="match status" value="1"/>
</dbReference>
<dbReference type="AlphaFoldDB" id="A0AAW9MU09"/>
<gene>
    <name evidence="4" type="ORF">VLK81_03530</name>
</gene>
<evidence type="ECO:0000313" key="4">
    <source>
        <dbReference type="EMBL" id="MEB3429099.1"/>
    </source>
</evidence>
<keyword evidence="2" id="KW-0812">Transmembrane</keyword>
<feature type="domain" description="Bacterial sugar transferase" evidence="3">
    <location>
        <begin position="3"/>
        <end position="195"/>
    </location>
</feature>
<comment type="similarity">
    <text evidence="1">Belongs to the bacterial sugar transferase family.</text>
</comment>
<feature type="transmembrane region" description="Helical" evidence="2">
    <location>
        <begin position="6"/>
        <end position="29"/>
    </location>
</feature>
<comment type="caution">
    <text evidence="4">The sequence shown here is derived from an EMBL/GenBank/DDBJ whole genome shotgun (WGS) entry which is preliminary data.</text>
</comment>
<evidence type="ECO:0000256" key="2">
    <source>
        <dbReference type="SAM" id="Phobius"/>
    </source>
</evidence>
<accession>A0AAW9MU09</accession>
<protein>
    <submittedName>
        <fullName evidence="4">Sugar transferase</fullName>
        <ecNumber evidence="4">2.7.8.-</ecNumber>
    </submittedName>
</protein>